<protein>
    <submittedName>
        <fullName evidence="1">Uncharacterized protein</fullName>
    </submittedName>
</protein>
<evidence type="ECO:0000313" key="1">
    <source>
        <dbReference type="EMBL" id="QTX14724.1"/>
    </source>
</evidence>
<accession>A0A8B0SV28</accession>
<reference evidence="1" key="1">
    <citation type="submission" date="2020-01" db="EMBL/GenBank/DDBJ databases">
        <authorList>
            <person name="Qin S."/>
        </authorList>
    </citation>
    <scope>NUCLEOTIDE SEQUENCE</scope>
    <source>
        <strain evidence="1">CVir17-16-YZ6g</strain>
        <plasmid evidence="1">p17-15-vir-like</plasmid>
    </source>
</reference>
<organism evidence="1">
    <name type="scientific">Klebsiella pneumoniae</name>
    <dbReference type="NCBI Taxonomy" id="573"/>
    <lineage>
        <taxon>Bacteria</taxon>
        <taxon>Pseudomonadati</taxon>
        <taxon>Pseudomonadota</taxon>
        <taxon>Gammaproteobacteria</taxon>
        <taxon>Enterobacterales</taxon>
        <taxon>Enterobacteriaceae</taxon>
        <taxon>Klebsiella/Raoultella group</taxon>
        <taxon>Klebsiella</taxon>
        <taxon>Klebsiella pneumoniae complex</taxon>
    </lineage>
</organism>
<geneLocation type="plasmid" evidence="1">
    <name>p17-15-vir-like</name>
</geneLocation>
<proteinExistence type="predicted"/>
<dbReference type="AlphaFoldDB" id="A0A8B0SV28"/>
<sequence>MQLNLRQKHVILKKSVKNPPKKGEVSSDEYISRLLHQFKKIMPLMLMNWL</sequence>
<dbReference type="EMBL" id="MN956836">
    <property type="protein sequence ID" value="QTX14724.1"/>
    <property type="molecule type" value="Genomic_DNA"/>
</dbReference>
<keyword evidence="1" id="KW-0614">Plasmid</keyword>
<name>A0A8B0SV28_KLEPN</name>